<comment type="caution">
    <text evidence="1">The sequence shown here is derived from an EMBL/GenBank/DDBJ whole genome shotgun (WGS) entry which is preliminary data.</text>
</comment>
<protein>
    <submittedName>
        <fullName evidence="1">Uncharacterized protein</fullName>
    </submittedName>
</protein>
<dbReference type="EMBL" id="JAAGAX010000012">
    <property type="protein sequence ID" value="KAF2296888.1"/>
    <property type="molecule type" value="Genomic_DNA"/>
</dbReference>
<dbReference type="Proteomes" id="UP000467840">
    <property type="component" value="Chromosome 18"/>
</dbReference>
<evidence type="ECO:0000313" key="2">
    <source>
        <dbReference type="Proteomes" id="UP000467840"/>
    </source>
</evidence>
<organism evidence="1 2">
    <name type="scientific">Hevea brasiliensis</name>
    <name type="common">Para rubber tree</name>
    <name type="synonym">Siphonia brasiliensis</name>
    <dbReference type="NCBI Taxonomy" id="3981"/>
    <lineage>
        <taxon>Eukaryota</taxon>
        <taxon>Viridiplantae</taxon>
        <taxon>Streptophyta</taxon>
        <taxon>Embryophyta</taxon>
        <taxon>Tracheophyta</taxon>
        <taxon>Spermatophyta</taxon>
        <taxon>Magnoliopsida</taxon>
        <taxon>eudicotyledons</taxon>
        <taxon>Gunneridae</taxon>
        <taxon>Pentapetalae</taxon>
        <taxon>rosids</taxon>
        <taxon>fabids</taxon>
        <taxon>Malpighiales</taxon>
        <taxon>Euphorbiaceae</taxon>
        <taxon>Crotonoideae</taxon>
        <taxon>Micrandreae</taxon>
        <taxon>Hevea</taxon>
    </lineage>
</organism>
<name>A0A6A6L9C9_HEVBR</name>
<proteinExistence type="predicted"/>
<accession>A0A6A6L9C9</accession>
<sequence length="83" mass="9409">MRSKGDGSGNETEEDDIVQVKVNMIGGDEEDGYDYHVESKGGDLSMVEDTYKNDVSKMWANYEDNKDDMGREIRQHEADKGLM</sequence>
<gene>
    <name evidence="1" type="ORF">GH714_011057</name>
</gene>
<reference evidence="1 2" key="1">
    <citation type="journal article" date="2020" name="Mol. Plant">
        <title>The Chromosome-Based Rubber Tree Genome Provides New Insights into Spurge Genome Evolution and Rubber Biosynthesis.</title>
        <authorList>
            <person name="Liu J."/>
            <person name="Shi C."/>
            <person name="Shi C.C."/>
            <person name="Li W."/>
            <person name="Zhang Q.J."/>
            <person name="Zhang Y."/>
            <person name="Li K."/>
            <person name="Lu H.F."/>
            <person name="Shi C."/>
            <person name="Zhu S.T."/>
            <person name="Xiao Z.Y."/>
            <person name="Nan H."/>
            <person name="Yue Y."/>
            <person name="Zhu X.G."/>
            <person name="Wu Y."/>
            <person name="Hong X.N."/>
            <person name="Fan G.Y."/>
            <person name="Tong Y."/>
            <person name="Zhang D."/>
            <person name="Mao C.L."/>
            <person name="Liu Y.L."/>
            <person name="Hao S.J."/>
            <person name="Liu W.Q."/>
            <person name="Lv M.Q."/>
            <person name="Zhang H.B."/>
            <person name="Liu Y."/>
            <person name="Hu-Tang G.R."/>
            <person name="Wang J.P."/>
            <person name="Wang J.H."/>
            <person name="Sun Y.H."/>
            <person name="Ni S.B."/>
            <person name="Chen W.B."/>
            <person name="Zhang X.C."/>
            <person name="Jiao Y.N."/>
            <person name="Eichler E.E."/>
            <person name="Li G.H."/>
            <person name="Liu X."/>
            <person name="Gao L.Z."/>
        </authorList>
    </citation>
    <scope>NUCLEOTIDE SEQUENCE [LARGE SCALE GENOMIC DNA]</scope>
    <source>
        <strain evidence="2">cv. GT1</strain>
        <tissue evidence="1">Leaf</tissue>
    </source>
</reference>
<keyword evidence="2" id="KW-1185">Reference proteome</keyword>
<evidence type="ECO:0000313" key="1">
    <source>
        <dbReference type="EMBL" id="KAF2296888.1"/>
    </source>
</evidence>
<dbReference type="AlphaFoldDB" id="A0A6A6L9C9"/>